<gene>
    <name evidence="2" type="ORF">DW084_11765</name>
</gene>
<evidence type="ECO:0000313" key="3">
    <source>
        <dbReference type="Proteomes" id="UP000286288"/>
    </source>
</evidence>
<dbReference type="PANTHER" id="PTHR43649">
    <property type="entry name" value="ARABINOSE-BINDING PROTEIN-RELATED"/>
    <property type="match status" value="1"/>
</dbReference>
<dbReference type="SUPFAM" id="SSF53850">
    <property type="entry name" value="Periplasmic binding protein-like II"/>
    <property type="match status" value="1"/>
</dbReference>
<dbReference type="InterPro" id="IPR006059">
    <property type="entry name" value="SBP"/>
</dbReference>
<feature type="signal peptide" evidence="1">
    <location>
        <begin position="1"/>
        <end position="18"/>
    </location>
</feature>
<sequence length="444" mass="49556">MKKSGLFLLVFFTGLLFAGCGGNQETADSQDFASTDENTLTVWAWDTNFNIPIMEKAGEYYNADNDAIDLNVVEMSNEDTKQKMVSSFTSGVSEGLPDIVLMDDYDVQNYLLNYEGKFAELSEDIDFDQFAPYKVTNATYQEGVYAVPFDSGSAGLYYRKDYLSEAGIDERELTNLTWSKFVEIGETVKEKTGKWFVAFIPNRGTHYIQMAMQSAGLWYFDEDGNIFLKDNPAIREMLPILKKIEEKELAKPVDYFAPEGIGAVTSGEVAAVNSAIWFSATIRSAEDQKGKWGYTNLPQLETVSGATPYSNLGGSSWLVLNDSPNKALAIDFLKQEFAGNDEFYQEILVENGAVGTYLPSQEGEAYRYEDPFFNDAPIYKDFSSWMADIPAVDYGVNTQAAVDALRGGMQSYFDGAMSLDDMLTEAENTYKMQVANSRLVLLKE</sequence>
<dbReference type="AlphaFoldDB" id="A0A415ER91"/>
<dbReference type="Pfam" id="PF01547">
    <property type="entry name" value="SBP_bac_1"/>
    <property type="match status" value="1"/>
</dbReference>
<feature type="chain" id="PRO_5039215594" evidence="1">
    <location>
        <begin position="19"/>
        <end position="444"/>
    </location>
</feature>
<dbReference type="EMBL" id="QRMZ01000015">
    <property type="protein sequence ID" value="RHK05809.1"/>
    <property type="molecule type" value="Genomic_DNA"/>
</dbReference>
<dbReference type="PROSITE" id="PS51257">
    <property type="entry name" value="PROKAR_LIPOPROTEIN"/>
    <property type="match status" value="1"/>
</dbReference>
<dbReference type="InterPro" id="IPR050490">
    <property type="entry name" value="Bact_solute-bd_prot1"/>
</dbReference>
<evidence type="ECO:0000256" key="1">
    <source>
        <dbReference type="SAM" id="SignalP"/>
    </source>
</evidence>
<organism evidence="2 3">
    <name type="scientific">Enterococcus casseliflavus</name>
    <name type="common">Enterococcus flavescens</name>
    <dbReference type="NCBI Taxonomy" id="37734"/>
    <lineage>
        <taxon>Bacteria</taxon>
        <taxon>Bacillati</taxon>
        <taxon>Bacillota</taxon>
        <taxon>Bacilli</taxon>
        <taxon>Lactobacillales</taxon>
        <taxon>Enterococcaceae</taxon>
        <taxon>Enterococcus</taxon>
    </lineage>
</organism>
<dbReference type="Gene3D" id="3.40.190.10">
    <property type="entry name" value="Periplasmic binding protein-like II"/>
    <property type="match status" value="1"/>
</dbReference>
<dbReference type="Proteomes" id="UP000286288">
    <property type="component" value="Unassembled WGS sequence"/>
</dbReference>
<reference evidence="2 3" key="1">
    <citation type="submission" date="2018-08" db="EMBL/GenBank/DDBJ databases">
        <title>A genome reference for cultivated species of the human gut microbiota.</title>
        <authorList>
            <person name="Zou Y."/>
            <person name="Xue W."/>
            <person name="Luo G."/>
        </authorList>
    </citation>
    <scope>NUCLEOTIDE SEQUENCE [LARGE SCALE GENOMIC DNA]</scope>
    <source>
        <strain evidence="2 3">AF48-16</strain>
    </source>
</reference>
<accession>A0A415ER91</accession>
<protein>
    <submittedName>
        <fullName evidence="2">Carbohydrate ABC transporter substrate-binding protein</fullName>
    </submittedName>
</protein>
<name>A0A415ER91_ENTCA</name>
<keyword evidence="1" id="KW-0732">Signal</keyword>
<comment type="caution">
    <text evidence="2">The sequence shown here is derived from an EMBL/GenBank/DDBJ whole genome shotgun (WGS) entry which is preliminary data.</text>
</comment>
<evidence type="ECO:0000313" key="2">
    <source>
        <dbReference type="EMBL" id="RHK05809.1"/>
    </source>
</evidence>
<proteinExistence type="predicted"/>
<dbReference type="PANTHER" id="PTHR43649:SF32">
    <property type="entry name" value="SUGAR BINDING SECRETED PROTEIN"/>
    <property type="match status" value="1"/>
</dbReference>